<dbReference type="InterPro" id="IPR038078">
    <property type="entry name" value="PhoU-like_sf"/>
</dbReference>
<dbReference type="Gene3D" id="1.20.58.220">
    <property type="entry name" value="Phosphate transport system protein phou homolog 2, domain 2"/>
    <property type="match status" value="1"/>
</dbReference>
<evidence type="ECO:0000313" key="2">
    <source>
        <dbReference type="EMBL" id="KPJ69251.1"/>
    </source>
</evidence>
<sequence>MANILSWIGMEREKSVLEIAKKHTEKVKETVDKLENAFAAYVKGDFAAKDAAIKEVITAERQADYIRRDLLDKLSEGILLPPDREDLIHFVKRLDSIADNANAAGRLFEFLDKPLPNGIPTKLYQFVRTALLATNKLGEAIDAMTKDKRTVLAICTEVELLEEQGDEQKKELTGIILKSNLDAGTLILLHDLIESIEETCDRAEDSADLVRIFAVK</sequence>
<accession>A0A0S7Y3Z2</accession>
<gene>
    <name evidence="2" type="ORF">AMJ44_04215</name>
</gene>
<protein>
    <recommendedName>
        <fullName evidence="4">Phosphate transport regulator</fullName>
    </recommendedName>
</protein>
<dbReference type="InterPro" id="IPR002727">
    <property type="entry name" value="DUF47"/>
</dbReference>
<dbReference type="SUPFAM" id="SSF109755">
    <property type="entry name" value="PhoU-like"/>
    <property type="match status" value="1"/>
</dbReference>
<dbReference type="EMBL" id="LIZX01000028">
    <property type="protein sequence ID" value="KPJ69251.1"/>
    <property type="molecule type" value="Genomic_DNA"/>
</dbReference>
<dbReference type="PANTHER" id="PTHR36536">
    <property type="entry name" value="UPF0111 PROTEIN HI_1603"/>
    <property type="match status" value="1"/>
</dbReference>
<name>A0A0S7Y3Z2_UNCSA</name>
<dbReference type="Proteomes" id="UP000051861">
    <property type="component" value="Unassembled WGS sequence"/>
</dbReference>
<evidence type="ECO:0000256" key="1">
    <source>
        <dbReference type="ARBA" id="ARBA00008591"/>
    </source>
</evidence>
<comment type="similarity">
    <text evidence="1">Belongs to the UPF0111 family.</text>
</comment>
<dbReference type="PANTHER" id="PTHR36536:SF3">
    <property type="entry name" value="UPF0111 PROTEIN HI_1603"/>
    <property type="match status" value="1"/>
</dbReference>
<organism evidence="2 3">
    <name type="scientific">candidate division WOR-1 bacterium DG_54_3</name>
    <dbReference type="NCBI Taxonomy" id="1703775"/>
    <lineage>
        <taxon>Bacteria</taxon>
        <taxon>Bacillati</taxon>
        <taxon>Saganbacteria</taxon>
    </lineage>
</organism>
<comment type="caution">
    <text evidence="2">The sequence shown here is derived from an EMBL/GenBank/DDBJ whole genome shotgun (WGS) entry which is preliminary data.</text>
</comment>
<reference evidence="2 3" key="1">
    <citation type="journal article" date="2015" name="Microbiome">
        <title>Genomic resolution of linkages in carbon, nitrogen, and sulfur cycling among widespread estuary sediment bacteria.</title>
        <authorList>
            <person name="Baker B.J."/>
            <person name="Lazar C.S."/>
            <person name="Teske A.P."/>
            <person name="Dick G.J."/>
        </authorList>
    </citation>
    <scope>NUCLEOTIDE SEQUENCE [LARGE SCALE GENOMIC DNA]</scope>
    <source>
        <strain evidence="2">DG_54_3</strain>
    </source>
</reference>
<evidence type="ECO:0000313" key="3">
    <source>
        <dbReference type="Proteomes" id="UP000051861"/>
    </source>
</evidence>
<dbReference type="InterPro" id="IPR018445">
    <property type="entry name" value="Put_Phosphate_transp_reg"/>
</dbReference>
<evidence type="ECO:0008006" key="4">
    <source>
        <dbReference type="Google" id="ProtNLM"/>
    </source>
</evidence>
<dbReference type="AlphaFoldDB" id="A0A0S7Y3Z2"/>
<dbReference type="Pfam" id="PF01865">
    <property type="entry name" value="PhoU_div"/>
    <property type="match status" value="1"/>
</dbReference>
<proteinExistence type="inferred from homology"/>